<accession>A0ACB8W482</accession>
<dbReference type="Proteomes" id="UP000831701">
    <property type="component" value="Chromosome 14"/>
</dbReference>
<evidence type="ECO:0000313" key="1">
    <source>
        <dbReference type="EMBL" id="KAI3362599.1"/>
    </source>
</evidence>
<protein>
    <submittedName>
        <fullName evidence="1">Uncharacterized protein</fullName>
    </submittedName>
</protein>
<dbReference type="EMBL" id="CM041544">
    <property type="protein sequence ID" value="KAI3362599.1"/>
    <property type="molecule type" value="Genomic_DNA"/>
</dbReference>
<keyword evidence="2" id="KW-1185">Reference proteome</keyword>
<proteinExistence type="predicted"/>
<reference evidence="1" key="1">
    <citation type="submission" date="2022-04" db="EMBL/GenBank/DDBJ databases">
        <title>Jade perch genome.</title>
        <authorList>
            <person name="Chao B."/>
        </authorList>
    </citation>
    <scope>NUCLEOTIDE SEQUENCE</scope>
    <source>
        <strain evidence="1">CB-2022</strain>
    </source>
</reference>
<gene>
    <name evidence="1" type="ORF">L3Q82_001691</name>
</gene>
<sequence length="200" mass="21660">MDPAHTRTSSPESRLERIEQTLRQHEARFAYGSFGDPMQATPAQAAGVAALTSQVQQLMAAFTTATALPPRRLLRLLLRLLFPFRLLLQLRLLLRLLPAPVPEPRVGNLERYAGDPRGLRSVHHELLHPLRSAASDVFIGSEAKVAFAINHLMGRALDFGGLLSGSGGLQPARPSKPSSRSFAKSSANRVNLGPDATGDC</sequence>
<evidence type="ECO:0000313" key="2">
    <source>
        <dbReference type="Proteomes" id="UP000831701"/>
    </source>
</evidence>
<organism evidence="1 2">
    <name type="scientific">Scortum barcoo</name>
    <name type="common">barcoo grunter</name>
    <dbReference type="NCBI Taxonomy" id="214431"/>
    <lineage>
        <taxon>Eukaryota</taxon>
        <taxon>Metazoa</taxon>
        <taxon>Chordata</taxon>
        <taxon>Craniata</taxon>
        <taxon>Vertebrata</taxon>
        <taxon>Euteleostomi</taxon>
        <taxon>Actinopterygii</taxon>
        <taxon>Neopterygii</taxon>
        <taxon>Teleostei</taxon>
        <taxon>Neoteleostei</taxon>
        <taxon>Acanthomorphata</taxon>
        <taxon>Eupercaria</taxon>
        <taxon>Centrarchiformes</taxon>
        <taxon>Terapontoidei</taxon>
        <taxon>Terapontidae</taxon>
        <taxon>Scortum</taxon>
    </lineage>
</organism>
<comment type="caution">
    <text evidence="1">The sequence shown here is derived from an EMBL/GenBank/DDBJ whole genome shotgun (WGS) entry which is preliminary data.</text>
</comment>
<name>A0ACB8W482_9TELE</name>